<name>A0A328B4K1_9CAUL</name>
<sequence length="119" mass="12513">MLSPLLVSFLSLAASLLPAWCEPASSLVCTRAANVISWIGAGFPHELAFPLLMTPMSPLVVAASLAGVDLLILAYALRSLPRAMTVPAAAAVIAGWVGVTVAMAYAMPFLMVWTYRATH</sequence>
<organism evidence="3 4">
    <name type="scientific">Phenylobacterium hankyongense</name>
    <dbReference type="NCBI Taxonomy" id="1813876"/>
    <lineage>
        <taxon>Bacteria</taxon>
        <taxon>Pseudomonadati</taxon>
        <taxon>Pseudomonadota</taxon>
        <taxon>Alphaproteobacteria</taxon>
        <taxon>Caulobacterales</taxon>
        <taxon>Caulobacteraceae</taxon>
        <taxon>Phenylobacterium</taxon>
    </lineage>
</organism>
<keyword evidence="1" id="KW-0812">Transmembrane</keyword>
<evidence type="ECO:0000256" key="2">
    <source>
        <dbReference type="SAM" id="SignalP"/>
    </source>
</evidence>
<dbReference type="AlphaFoldDB" id="A0A328B4K1"/>
<protein>
    <submittedName>
        <fullName evidence="3">Uncharacterized protein</fullName>
    </submittedName>
</protein>
<dbReference type="RefSeq" id="WP_111458786.1">
    <property type="nucleotide sequence ID" value="NZ_QFYP01000001.1"/>
</dbReference>
<evidence type="ECO:0000313" key="4">
    <source>
        <dbReference type="Proteomes" id="UP000249842"/>
    </source>
</evidence>
<gene>
    <name evidence="3" type="ORF">DJ021_17640</name>
</gene>
<comment type="caution">
    <text evidence="3">The sequence shown here is derived from an EMBL/GenBank/DDBJ whole genome shotgun (WGS) entry which is preliminary data.</text>
</comment>
<proteinExistence type="predicted"/>
<keyword evidence="4" id="KW-1185">Reference proteome</keyword>
<keyword evidence="2" id="KW-0732">Signal</keyword>
<feature type="chain" id="PRO_5016333945" evidence="2">
    <location>
        <begin position="20"/>
        <end position="119"/>
    </location>
</feature>
<evidence type="ECO:0000313" key="3">
    <source>
        <dbReference type="EMBL" id="RAK61495.1"/>
    </source>
</evidence>
<dbReference type="EMBL" id="QFYP01000001">
    <property type="protein sequence ID" value="RAK61495.1"/>
    <property type="molecule type" value="Genomic_DNA"/>
</dbReference>
<accession>A0A328B4K1</accession>
<dbReference type="Proteomes" id="UP000249842">
    <property type="component" value="Unassembled WGS sequence"/>
</dbReference>
<keyword evidence="1" id="KW-0472">Membrane</keyword>
<feature type="signal peptide" evidence="2">
    <location>
        <begin position="1"/>
        <end position="19"/>
    </location>
</feature>
<reference evidence="4" key="1">
    <citation type="submission" date="2018-05" db="EMBL/GenBank/DDBJ databases">
        <authorList>
            <person name="Li X."/>
        </authorList>
    </citation>
    <scope>NUCLEOTIDE SEQUENCE [LARGE SCALE GENOMIC DNA]</scope>
    <source>
        <strain evidence="4">HKS-05</strain>
    </source>
</reference>
<keyword evidence="1" id="KW-1133">Transmembrane helix</keyword>
<evidence type="ECO:0000256" key="1">
    <source>
        <dbReference type="SAM" id="Phobius"/>
    </source>
</evidence>
<feature type="transmembrane region" description="Helical" evidence="1">
    <location>
        <begin position="89"/>
        <end position="113"/>
    </location>
</feature>
<feature type="transmembrane region" description="Helical" evidence="1">
    <location>
        <begin position="59"/>
        <end position="77"/>
    </location>
</feature>